<dbReference type="GO" id="GO:0006013">
    <property type="term" value="P:mannose metabolic process"/>
    <property type="evidence" value="ECO:0007669"/>
    <property type="project" value="InterPro"/>
</dbReference>
<reference evidence="21" key="2">
    <citation type="submission" date="2023-03" db="EMBL/GenBank/DDBJ databases">
        <authorList>
            <person name="Inwood S.N."/>
            <person name="Skelly J.G."/>
            <person name="Guhlin J."/>
            <person name="Harrop T.W.R."/>
            <person name="Goldson S.G."/>
            <person name="Dearden P.K."/>
        </authorList>
    </citation>
    <scope>NUCLEOTIDE SEQUENCE</scope>
    <source>
        <strain evidence="21">Lincoln</strain>
        <tissue evidence="21">Whole body</tissue>
    </source>
</reference>
<dbReference type="Gene3D" id="2.70.98.30">
    <property type="entry name" value="Golgi alpha-mannosidase II, domain 4"/>
    <property type="match status" value="1"/>
</dbReference>
<evidence type="ECO:0000256" key="15">
    <source>
        <dbReference type="ARBA" id="ARBA00059516"/>
    </source>
</evidence>
<dbReference type="Pfam" id="PF07748">
    <property type="entry name" value="Glyco_hydro_38C"/>
    <property type="match status" value="1"/>
</dbReference>
<dbReference type="SUPFAM" id="SSF74650">
    <property type="entry name" value="Galactose mutarotase-like"/>
    <property type="match status" value="1"/>
</dbReference>
<dbReference type="Pfam" id="PF01074">
    <property type="entry name" value="Glyco_hydro_38N"/>
    <property type="match status" value="1"/>
</dbReference>
<evidence type="ECO:0000256" key="10">
    <source>
        <dbReference type="ARBA" id="ARBA00022989"/>
    </source>
</evidence>
<evidence type="ECO:0000256" key="11">
    <source>
        <dbReference type="ARBA" id="ARBA00023034"/>
    </source>
</evidence>
<dbReference type="Gene3D" id="2.60.40.1180">
    <property type="entry name" value="Golgi alpha-mannosidase II"/>
    <property type="match status" value="1"/>
</dbReference>
<comment type="catalytic activity">
    <reaction evidence="16">
        <text>N(4)-{beta-D-GlcNAc-(1-&gt;2)-alpha-D-Man-(1-&gt;3)-[alpha-D-Man-(1-&gt;3)-[alpha-D-Man-(1-&gt;6)]-alpha-D-Man-(1-&gt;6)]-beta-D-Man-(1-&gt;4)-beta-D-GlcNAc-(1-&gt;4)-beta-D-GlcNAc}-L-asparaginyl-[protein] + 2 H2O = 2 alpha-D-mannopyranose + an N(4)-{beta-D-GlcNAc-(1-&gt;2)-alpha-D-Man-(1-&gt;3)-[alpha-D-Man-(1-&gt;6)]-beta-D-Man-(1-&gt;4)-beta-D-GlcNAc-(1-&gt;4)-beta-D-GlcNAc}-L-asparaginyl-[protein]</text>
        <dbReference type="Rhea" id="RHEA:56052"/>
        <dbReference type="Rhea" id="RHEA-COMP:14368"/>
        <dbReference type="Rhea" id="RHEA-COMP:14369"/>
        <dbReference type="ChEBI" id="CHEBI:15377"/>
        <dbReference type="ChEBI" id="CHEBI:28729"/>
        <dbReference type="ChEBI" id="CHEBI:60615"/>
        <dbReference type="ChEBI" id="CHEBI:60625"/>
        <dbReference type="EC" id="3.2.1.114"/>
    </reaction>
</comment>
<evidence type="ECO:0000256" key="6">
    <source>
        <dbReference type="ARBA" id="ARBA00022723"/>
    </source>
</evidence>
<keyword evidence="5 19" id="KW-0812">Transmembrane</keyword>
<comment type="subcellular location">
    <subcellularLocation>
        <location evidence="1">Golgi apparatus membrane</location>
        <topology evidence="1">Single-pass type II membrane protein</topology>
    </subcellularLocation>
</comment>
<dbReference type="FunFam" id="3.20.110.10:FF:000003">
    <property type="entry name" value="Alpha-mannosidase"/>
    <property type="match status" value="1"/>
</dbReference>
<keyword evidence="22" id="KW-1185">Reference proteome</keyword>
<evidence type="ECO:0000256" key="1">
    <source>
        <dbReference type="ARBA" id="ARBA00004323"/>
    </source>
</evidence>
<evidence type="ECO:0000256" key="14">
    <source>
        <dbReference type="ARBA" id="ARBA00023295"/>
    </source>
</evidence>
<evidence type="ECO:0000256" key="16">
    <source>
        <dbReference type="ARBA" id="ARBA00093232"/>
    </source>
</evidence>
<evidence type="ECO:0000256" key="9">
    <source>
        <dbReference type="ARBA" id="ARBA00022968"/>
    </source>
</evidence>
<dbReference type="PANTHER" id="PTHR11607:SF3">
    <property type="entry name" value="LYSOSOMAL ALPHA-MANNOSIDASE"/>
    <property type="match status" value="1"/>
</dbReference>
<comment type="pathway">
    <text evidence="2">Protein modification; protein glycosylation.</text>
</comment>
<gene>
    <name evidence="21" type="ORF">PV327_001006</name>
</gene>
<dbReference type="InterPro" id="IPR037094">
    <property type="entry name" value="Glyco_hydro_38_cen_sf"/>
</dbReference>
<sequence length="1133" mass="129291">MRSSITLRYFKLLAILGAGGILICCFLMYLLLDLTFTTKGQKSKEFINDNQRLSLENRLAKLEEDLNRHDQVINAIKDVPSSIKKLQPFIDEQNPGELSDIMKLNTCNFNMTTIPQVNVQMLELYKQLAFDNPDGGAWKQGWVVRYDEKQWHSTRQLKVFVIPHSHNDPGWLETFENYYVQKTQRILNNMVIKLAEDKRRKFIWAEISFFKLWWDEQPKSTRELVKNLILDGQLEIVAGGWVMPDEAVSHWIAQLTQLTEGHQWLKENLDYVPSAGWAIDPFGLSPTMPYLLKNAGLDNILIQRVHYAVKKRLAKDKNLEFRWRQLWDNDGSSEILTHVMPFYSYDIPHTCGPDPMVCCQFDFFRLPNFGLSCPWKVPPQVITKKNVAKRALLLLDQYRKKAQLFKSNVVLAPLGDDFRYTQNSEWDAQYGNYQRLFDYMNSNKQLNVQIQFGTLSDYFNALRDELNYNEFPVLSGDFFTYSDQDDHYWSGYYTSRPFHKRLDRVLLGALRGSEILSAIAWARGHEHVSEGTLEKRIIEARQWHSLFQHHDGVTGTARDMVVKDYAQKMINALNNSAHVLQQATGHLLRSAHSPALDPETLYFSLDEIRSHHTSVGNQHVIILDNDESRKKVIIYNSLPRQRTKVHTFIVSTPHVKVTDRNGQSVQCQVSPIWIGPETSSTIKYELSFLVTVAGLGLNSYLIHPVHATNSAEGVHLSNITLYNSAIRNFNIPGFTNLQVFKSTQEFSISHGHQLTASFSKFGFLKALRIENTTIPVHLEFVKYGTRNSGNRRSGAYLFFPEKPEPDSIYATNDHTVHVITGPIISRVIIYLPHVRHVCTLINSPGADGLGLHILNEVDITETNNFELAMRLNTDIASGNQFFTDLNGLNMIRRERFSKLPTQANYYPLPVAGYIEDKRVRLTIVTGQPLGATSMASGQFEIMQDRRLMQDDQRGLEQGVTDNLLTNHVFMLVLEKRISPCSTIAPNHPAGMLSMGGLLASEVLLHPLVAMHPHSSSGIDFNGHYSPLRFDLPIDLSIVNLRVFPVPEGVGKGIGMVIHRQAIDQCWGDSSTSQHFSVSKTGKIDLHKLFNFKDDWVISETSLTFSSVKKLIKSPVMQLCPHEILSILFHRTQV</sequence>
<dbReference type="EC" id="3.2.1.-" evidence="17"/>
<keyword evidence="10 19" id="KW-1133">Transmembrane helix</keyword>
<dbReference type="InterPro" id="IPR000602">
    <property type="entry name" value="Glyco_hydro_38_N"/>
</dbReference>
<dbReference type="GO" id="GO:0046872">
    <property type="term" value="F:metal ion binding"/>
    <property type="evidence" value="ECO:0007669"/>
    <property type="project" value="UniProtKB-KW"/>
</dbReference>
<dbReference type="FunFam" id="2.70.98.30:FF:000002">
    <property type="entry name" value="Alpha-mannosidase"/>
    <property type="match status" value="1"/>
</dbReference>
<keyword evidence="6 17" id="KW-0479">Metal-binding</keyword>
<feature type="coiled-coil region" evidence="18">
    <location>
        <begin position="52"/>
        <end position="79"/>
    </location>
</feature>
<dbReference type="GO" id="GO:0006491">
    <property type="term" value="P:N-glycan processing"/>
    <property type="evidence" value="ECO:0007669"/>
    <property type="project" value="TreeGrafter"/>
</dbReference>
<feature type="domain" description="Glycoside hydrolase family 38 central" evidence="20">
    <location>
        <begin position="487"/>
        <end position="569"/>
    </location>
</feature>
<accession>A0AA39L2Z1</accession>
<dbReference type="AlphaFoldDB" id="A0AA39L2Z1"/>
<dbReference type="InterPro" id="IPR028995">
    <property type="entry name" value="Glyco_hydro_57/38_cen_sf"/>
</dbReference>
<keyword evidence="7 17" id="KW-0378">Hydrolase</keyword>
<evidence type="ECO:0000256" key="8">
    <source>
        <dbReference type="ARBA" id="ARBA00022833"/>
    </source>
</evidence>
<evidence type="ECO:0000256" key="4">
    <source>
        <dbReference type="ARBA" id="ARBA00011748"/>
    </source>
</evidence>
<dbReference type="InterPro" id="IPR013780">
    <property type="entry name" value="Glyco_hydro_b"/>
</dbReference>
<evidence type="ECO:0000256" key="19">
    <source>
        <dbReference type="SAM" id="Phobius"/>
    </source>
</evidence>
<keyword evidence="9" id="KW-0735">Signal-anchor</keyword>
<dbReference type="EMBL" id="JAQQBR010000001">
    <property type="protein sequence ID" value="KAK0182921.1"/>
    <property type="molecule type" value="Genomic_DNA"/>
</dbReference>
<comment type="caution">
    <text evidence="21">The sequence shown here is derived from an EMBL/GenBank/DDBJ whole genome shotgun (WGS) entry which is preliminary data.</text>
</comment>
<keyword evidence="11" id="KW-0333">Golgi apparatus</keyword>
<dbReference type="Pfam" id="PF21260">
    <property type="entry name" value="Laman-like_dom"/>
    <property type="match status" value="1"/>
</dbReference>
<dbReference type="CDD" id="cd10809">
    <property type="entry name" value="GH38N_AMII_GMII_SfManIII_like"/>
    <property type="match status" value="1"/>
</dbReference>
<dbReference type="Gene3D" id="1.20.1270.50">
    <property type="entry name" value="Glycoside hydrolase family 38, central domain"/>
    <property type="match status" value="1"/>
</dbReference>
<evidence type="ECO:0000256" key="5">
    <source>
        <dbReference type="ARBA" id="ARBA00022692"/>
    </source>
</evidence>
<feature type="transmembrane region" description="Helical" evidence="19">
    <location>
        <begin position="12"/>
        <end position="32"/>
    </location>
</feature>
<keyword evidence="18" id="KW-0175">Coiled coil</keyword>
<evidence type="ECO:0000256" key="7">
    <source>
        <dbReference type="ARBA" id="ARBA00022801"/>
    </source>
</evidence>
<dbReference type="Gene3D" id="3.20.110.10">
    <property type="entry name" value="Glycoside hydrolase 38, N terminal domain"/>
    <property type="match status" value="1"/>
</dbReference>
<dbReference type="SUPFAM" id="SSF88713">
    <property type="entry name" value="Glycoside hydrolase/deacetylase"/>
    <property type="match status" value="1"/>
</dbReference>
<dbReference type="GO" id="GO:0000139">
    <property type="term" value="C:Golgi membrane"/>
    <property type="evidence" value="ECO:0007669"/>
    <property type="project" value="UniProtKB-SubCell"/>
</dbReference>
<evidence type="ECO:0000256" key="3">
    <source>
        <dbReference type="ARBA" id="ARBA00009792"/>
    </source>
</evidence>
<dbReference type="InterPro" id="IPR011330">
    <property type="entry name" value="Glyco_hydro/deAcase_b/a-brl"/>
</dbReference>
<comment type="cofactor">
    <cofactor evidence="17">
        <name>Zn(2+)</name>
        <dbReference type="ChEBI" id="CHEBI:29105"/>
    </cofactor>
    <text evidence="17">Binds 1 zinc ion per subunit.</text>
</comment>
<dbReference type="SMART" id="SM00872">
    <property type="entry name" value="Alpha-mann_mid"/>
    <property type="match status" value="1"/>
</dbReference>
<dbReference type="PANTHER" id="PTHR11607">
    <property type="entry name" value="ALPHA-MANNOSIDASE"/>
    <property type="match status" value="1"/>
</dbReference>
<dbReference type="InterPro" id="IPR011682">
    <property type="entry name" value="Glyco_hydro_38_C"/>
</dbReference>
<dbReference type="GO" id="GO:0004572">
    <property type="term" value="F:mannosyl-oligosaccharide 1,3-1,6-alpha-mannosidase activity"/>
    <property type="evidence" value="ECO:0007669"/>
    <property type="project" value="UniProtKB-EC"/>
</dbReference>
<evidence type="ECO:0000256" key="2">
    <source>
        <dbReference type="ARBA" id="ARBA00004922"/>
    </source>
</evidence>
<dbReference type="FunFam" id="1.20.1270.50:FF:000001">
    <property type="entry name" value="Alpha-mannosidase"/>
    <property type="match status" value="1"/>
</dbReference>
<dbReference type="SUPFAM" id="SSF88688">
    <property type="entry name" value="Families 57/38 glycoside transferase middle domain"/>
    <property type="match status" value="1"/>
</dbReference>
<dbReference type="InterPro" id="IPR027291">
    <property type="entry name" value="Glyco_hydro_38_N_sf"/>
</dbReference>
<reference evidence="21" key="1">
    <citation type="journal article" date="2023" name="bioRxiv">
        <title>Scaffold-level genome assemblies of two parasitoid biocontrol wasps reveal the parthenogenesis mechanism and an associated novel virus.</title>
        <authorList>
            <person name="Inwood S."/>
            <person name="Skelly J."/>
            <person name="Guhlin J."/>
            <person name="Harrop T."/>
            <person name="Goldson S."/>
            <person name="Dearden P."/>
        </authorList>
    </citation>
    <scope>NUCLEOTIDE SEQUENCE</scope>
    <source>
        <strain evidence="21">Lincoln</strain>
        <tissue evidence="21">Whole body</tissue>
    </source>
</reference>
<comment type="subunit">
    <text evidence="4">Homodimer; disulfide-linked.</text>
</comment>
<keyword evidence="8 17" id="KW-0862">Zinc</keyword>
<evidence type="ECO:0000259" key="20">
    <source>
        <dbReference type="SMART" id="SM00872"/>
    </source>
</evidence>
<evidence type="ECO:0000256" key="13">
    <source>
        <dbReference type="ARBA" id="ARBA00023157"/>
    </source>
</evidence>
<dbReference type="InterPro" id="IPR048534">
    <property type="entry name" value="Man2a1-like_dom"/>
</dbReference>
<organism evidence="21 22">
    <name type="scientific">Microctonus hyperodae</name>
    <name type="common">Parasitoid wasp</name>
    <dbReference type="NCBI Taxonomy" id="165561"/>
    <lineage>
        <taxon>Eukaryota</taxon>
        <taxon>Metazoa</taxon>
        <taxon>Ecdysozoa</taxon>
        <taxon>Arthropoda</taxon>
        <taxon>Hexapoda</taxon>
        <taxon>Insecta</taxon>
        <taxon>Pterygota</taxon>
        <taxon>Neoptera</taxon>
        <taxon>Endopterygota</taxon>
        <taxon>Hymenoptera</taxon>
        <taxon>Apocrita</taxon>
        <taxon>Ichneumonoidea</taxon>
        <taxon>Braconidae</taxon>
        <taxon>Euphorinae</taxon>
        <taxon>Microctonus</taxon>
    </lineage>
</organism>
<comment type="function">
    <text evidence="15">Catalyzes the first committed step in the biosynthesis of complex N-glycans. It controls conversion of high mannose to complex N-glycans; the final hydrolytic step in the N-glycan maturation pathway.</text>
</comment>
<keyword evidence="14 17" id="KW-0326">Glycosidase</keyword>
<dbReference type="InterPro" id="IPR050843">
    <property type="entry name" value="Glycosyl_Hydrlase_38"/>
</dbReference>
<comment type="similarity">
    <text evidence="3 17">Belongs to the glycosyl hydrolase 38 family.</text>
</comment>
<dbReference type="InterPro" id="IPR011013">
    <property type="entry name" value="Gal_mutarotase_sf_dom"/>
</dbReference>
<protein>
    <recommendedName>
        <fullName evidence="17">Alpha-mannosidase</fullName>
        <ecNumber evidence="17">3.2.1.-</ecNumber>
    </recommendedName>
</protein>
<dbReference type="GO" id="GO:0030246">
    <property type="term" value="F:carbohydrate binding"/>
    <property type="evidence" value="ECO:0007669"/>
    <property type="project" value="InterPro"/>
</dbReference>
<name>A0AA39L2Z1_MICHY</name>
<keyword evidence="12 19" id="KW-0472">Membrane</keyword>
<dbReference type="Pfam" id="PF09261">
    <property type="entry name" value="Alpha-mann_mid"/>
    <property type="match status" value="1"/>
</dbReference>
<evidence type="ECO:0000313" key="21">
    <source>
        <dbReference type="EMBL" id="KAK0182921.1"/>
    </source>
</evidence>
<evidence type="ECO:0000256" key="17">
    <source>
        <dbReference type="RuleBase" id="RU361199"/>
    </source>
</evidence>
<dbReference type="Proteomes" id="UP001168972">
    <property type="component" value="Unassembled WGS sequence"/>
</dbReference>
<evidence type="ECO:0000313" key="22">
    <source>
        <dbReference type="Proteomes" id="UP001168972"/>
    </source>
</evidence>
<evidence type="ECO:0000256" key="12">
    <source>
        <dbReference type="ARBA" id="ARBA00023136"/>
    </source>
</evidence>
<evidence type="ECO:0000256" key="18">
    <source>
        <dbReference type="SAM" id="Coils"/>
    </source>
</evidence>
<proteinExistence type="inferred from homology"/>
<keyword evidence="13" id="KW-1015">Disulfide bond</keyword>
<dbReference type="InterPro" id="IPR015341">
    <property type="entry name" value="Glyco_hydro_38_cen"/>
</dbReference>